<feature type="domain" description="Ionotropic glutamate receptor C-terminal" evidence="4">
    <location>
        <begin position="24"/>
        <end position="244"/>
    </location>
</feature>
<dbReference type="PANTHER" id="PTHR35936:SF19">
    <property type="entry name" value="AMINO-ACID-BINDING PROTEIN YXEM-RELATED"/>
    <property type="match status" value="1"/>
</dbReference>
<dbReference type="AlphaFoldDB" id="A0A0A2T4X5"/>
<dbReference type="GO" id="GO:0015276">
    <property type="term" value="F:ligand-gated monoatomic ion channel activity"/>
    <property type="evidence" value="ECO:0007669"/>
    <property type="project" value="InterPro"/>
</dbReference>
<dbReference type="STRING" id="1498499.EP47_14440"/>
<evidence type="ECO:0000259" key="3">
    <source>
        <dbReference type="SMART" id="SM00062"/>
    </source>
</evidence>
<dbReference type="SUPFAM" id="SSF53850">
    <property type="entry name" value="Periplasmic binding protein-like II"/>
    <property type="match status" value="1"/>
</dbReference>
<dbReference type="InterPro" id="IPR001320">
    <property type="entry name" value="Iontro_rcpt_C"/>
</dbReference>
<reference evidence="5 6" key="1">
    <citation type="submission" date="2014-05" db="EMBL/GenBank/DDBJ databases">
        <authorList>
            <person name="Rizzardi K."/>
            <person name="Winiecka-Krusnell J."/>
            <person name="Ramliden M."/>
            <person name="Alm E."/>
            <person name="Andersson S."/>
            <person name="Byfors S."/>
        </authorList>
    </citation>
    <scope>NUCLEOTIDE SEQUENCE [LARGE SCALE GENOMIC DNA]</scope>
    <source>
        <strain evidence="5 6">LEGN</strain>
    </source>
</reference>
<evidence type="ECO:0000313" key="5">
    <source>
        <dbReference type="EMBL" id="KGP62463.1"/>
    </source>
</evidence>
<dbReference type="GO" id="GO:0016020">
    <property type="term" value="C:membrane"/>
    <property type="evidence" value="ECO:0007669"/>
    <property type="project" value="InterPro"/>
</dbReference>
<dbReference type="PANTHER" id="PTHR35936">
    <property type="entry name" value="MEMBRANE-BOUND LYTIC MUREIN TRANSGLYCOSYLASE F"/>
    <property type="match status" value="1"/>
</dbReference>
<dbReference type="OrthoDB" id="9768183at2"/>
<evidence type="ECO:0000256" key="1">
    <source>
        <dbReference type="ARBA" id="ARBA00010333"/>
    </source>
</evidence>
<feature type="domain" description="Solute-binding protein family 3/N-terminal" evidence="3">
    <location>
        <begin position="24"/>
        <end position="243"/>
    </location>
</feature>
<dbReference type="Pfam" id="PF00497">
    <property type="entry name" value="SBP_bac_3"/>
    <property type="match status" value="1"/>
</dbReference>
<dbReference type="SMART" id="SM00062">
    <property type="entry name" value="PBPb"/>
    <property type="match status" value="1"/>
</dbReference>
<comment type="caution">
    <text evidence="5">The sequence shown here is derived from an EMBL/GenBank/DDBJ whole genome shotgun (WGS) entry which is preliminary data.</text>
</comment>
<dbReference type="EMBL" id="JNCF01000064">
    <property type="protein sequence ID" value="KGP62463.1"/>
    <property type="molecule type" value="Genomic_DNA"/>
</dbReference>
<sequence>MVRLRVYLCFLILIIPFYKLYALSLTIGTLSYNPPYEVQLTNTKKEEFYGFDIDIMDEVCRRIQAKCQFKAILFSDIFTQINTGEIDLAIGTISITPERSENYLFSLPYKTSYSQFLTLANSNIKKVDDLKGKIIGVYKGSPTADFVTAYFNNDIQLKFYETAEEILNALDKQEVNAIITNTEQVNYWADNISNYKLIGNSFPIDAGYGIMAQLGQEELIEKINQALIDMENDGTYLKIYNLSF</sequence>
<name>A0A0A2T4X5_9GAMM</name>
<protein>
    <submittedName>
        <fullName evidence="5">ABC transporter substrate-binding protein</fullName>
    </submittedName>
</protein>
<dbReference type="InterPro" id="IPR001638">
    <property type="entry name" value="Solute-binding_3/MltF_N"/>
</dbReference>
<dbReference type="CDD" id="cd13622">
    <property type="entry name" value="PBP2_Arg_3"/>
    <property type="match status" value="1"/>
</dbReference>
<organism evidence="5 6">
    <name type="scientific">Legionella norrlandica</name>
    <dbReference type="NCBI Taxonomy" id="1498499"/>
    <lineage>
        <taxon>Bacteria</taxon>
        <taxon>Pseudomonadati</taxon>
        <taxon>Pseudomonadota</taxon>
        <taxon>Gammaproteobacteria</taxon>
        <taxon>Legionellales</taxon>
        <taxon>Legionellaceae</taxon>
        <taxon>Legionella</taxon>
    </lineage>
</organism>
<evidence type="ECO:0000313" key="6">
    <source>
        <dbReference type="Proteomes" id="UP000054422"/>
    </source>
</evidence>
<keyword evidence="2" id="KW-0732">Signal</keyword>
<dbReference type="RefSeq" id="WP_035890970.1">
    <property type="nucleotide sequence ID" value="NZ_JNCF01000064.1"/>
</dbReference>
<dbReference type="SMART" id="SM00079">
    <property type="entry name" value="PBPe"/>
    <property type="match status" value="1"/>
</dbReference>
<comment type="similarity">
    <text evidence="1">Belongs to the bacterial solute-binding protein 3 family.</text>
</comment>
<evidence type="ECO:0000256" key="2">
    <source>
        <dbReference type="ARBA" id="ARBA00022729"/>
    </source>
</evidence>
<gene>
    <name evidence="5" type="ORF">EP47_14440</name>
</gene>
<evidence type="ECO:0000259" key="4">
    <source>
        <dbReference type="SMART" id="SM00079"/>
    </source>
</evidence>
<keyword evidence="6" id="KW-1185">Reference proteome</keyword>
<dbReference type="Proteomes" id="UP000054422">
    <property type="component" value="Unassembled WGS sequence"/>
</dbReference>
<proteinExistence type="inferred from homology"/>
<accession>A0A0A2T4X5</accession>
<dbReference type="Gene3D" id="3.40.190.10">
    <property type="entry name" value="Periplasmic binding protein-like II"/>
    <property type="match status" value="2"/>
</dbReference>